<accession>A0A1W2G533</accession>
<name>A0A1W2G533_REIFA</name>
<evidence type="ECO:0000313" key="2">
    <source>
        <dbReference type="Proteomes" id="UP000192472"/>
    </source>
</evidence>
<reference evidence="1 2" key="1">
    <citation type="submission" date="2017-04" db="EMBL/GenBank/DDBJ databases">
        <authorList>
            <person name="Afonso C.L."/>
            <person name="Miller P.J."/>
            <person name="Scott M.A."/>
            <person name="Spackman E."/>
            <person name="Goraichik I."/>
            <person name="Dimitrov K.M."/>
            <person name="Suarez D.L."/>
            <person name="Swayne D.E."/>
        </authorList>
    </citation>
    <scope>NUCLEOTIDE SEQUENCE [LARGE SCALE GENOMIC DNA]</scope>
    <source>
        <strain evidence="1 2">DSM 26133</strain>
    </source>
</reference>
<gene>
    <name evidence="1" type="ORF">SAMN04488029_0117</name>
</gene>
<dbReference type="Proteomes" id="UP000192472">
    <property type="component" value="Unassembled WGS sequence"/>
</dbReference>
<evidence type="ECO:0000313" key="1">
    <source>
        <dbReference type="EMBL" id="SMD31780.1"/>
    </source>
</evidence>
<sequence length="1259" mass="135038">MTETGITITFDNFDADTGPLAASPSSTQLDSDNWAVDLDNDNNFDMDGGGGFGDAYANGEKFTANEEGDEWDDYDSEDIIHSYDFDLDGLNASAPSIGMAVTANFGTNVDALITKIQNTGTLEITDLELELDAYYYYEIASSSIAYGTIGIYYYVSSTNITNDLSSASWTELTTLNNNNEYSNGWKKFEDETFEINGVSLDVNEYLYVKFTFDPNSPPQYGNDQALALDNIFIKPVGFGGTDATTTLVIDESGSSTAVDPTSSSVEIFQFDIVDDGASDGYATTFSQLVIADGTSNAINDWTDLFETVTLTDETGGGSSTATIDASTLTFSGLNYATATDMGYVGDGSTKTYSLTIDFVDTYSGTQGIDNELLQFLVQASTFEIEGVSSTFQTANQIETSSSNNILDVTASVLELQDEPTVVGTGTTSDVYFGFSLRTVDAAGHLDEDVTSSFTITEATEVLESGSLTFTSGAATANFTAGVYTFSDLFFDTSGNYTLLFTSGAGYTGTNFAVTAATSWRTAADGDWGNSSGTVWEYFVDGSGWVTAGTNENPNATSANVGPIYIYNTVAIETTGYNADQLFIESGGILDVNNAFTINDDGTSEYDLNIADGGTLDVEAAVTITGTFLVESGNSTAGGGIITSSNADYVINFGVSTNGYWETYSLLRYTTNASIVLTGNETFFPNANSNQYPILEITAIRYKSLSTGGFTMTVNGILYYTDTERIELITNDYVIRNGLISESGSDLRYDNLTSMPGDTLFFSGNIYSQGAELDLTISSSAPSVIELLGDVTSSGNDKINFEMQSGGTLILGDYDCDFGDYTFQSGSTIKVSNSLGFGANQFADADALVINNGTIFHFNGSVAQTTGFGTLNGGTTSVAKIVVDNSAGLTLDSDITITSLLTFEDGIFNAQPTAPGVMTVSSSASFSGFSSSSHIQGPVTFEAFASSKFIPIGDHDAGTDYYRPVIVDPDASMTVTTAYIRSDPSAISTTFDIDGSYNPQAITTSGYYDITLGATGTVDIGLYFDPTDDAIASSDNLVVAKYDNSAGEWVGYESISYGADYILASVTIDDLADTYFTVASVTSSLLPVELVSFSGKYDKNDIVLGWTTASELNNDRFEIEHSENGIDFHKIGQVTGVGTSNKKQSYSYRHSYPNVPINYYMLKQVDYDGIFEYSSIITVSLNSFGNALHLLGNPIKNQRLKFSYQDLSEVDVRIVNLSGRKFLNKSITSTSDTFEMHVNQLPPGMYFLFVNEAVERFVIY</sequence>
<dbReference type="AlphaFoldDB" id="A0A1W2G533"/>
<dbReference type="EMBL" id="FWYF01000001">
    <property type="protein sequence ID" value="SMD31780.1"/>
    <property type="molecule type" value="Genomic_DNA"/>
</dbReference>
<organism evidence="1 2">
    <name type="scientific">Reichenbachiella faecimaris</name>
    <dbReference type="NCBI Taxonomy" id="692418"/>
    <lineage>
        <taxon>Bacteria</taxon>
        <taxon>Pseudomonadati</taxon>
        <taxon>Bacteroidota</taxon>
        <taxon>Cytophagia</taxon>
        <taxon>Cytophagales</taxon>
        <taxon>Reichenbachiellaceae</taxon>
        <taxon>Reichenbachiella</taxon>
    </lineage>
</organism>
<dbReference type="STRING" id="692418.SAMN04488029_0117"/>
<keyword evidence="2" id="KW-1185">Reference proteome</keyword>
<protein>
    <submittedName>
        <fullName evidence="1">Por secretion system C-terminal sorting domain-containing protein</fullName>
    </submittedName>
</protein>
<proteinExistence type="predicted"/>